<accession>A0A0H3FGZ4</accession>
<dbReference type="EMBL" id="CP002506">
    <property type="protein sequence ID" value="ADW76532.1"/>
    <property type="molecule type" value="Genomic_DNA"/>
</dbReference>
<proteinExistence type="predicted"/>
<name>A0A0H3FGZ4_RAHSY</name>
<evidence type="ECO:0000313" key="2">
    <source>
        <dbReference type="Proteomes" id="UP000007257"/>
    </source>
</evidence>
<organism evidence="1 2">
    <name type="scientific">Rahnella sp. (strain Y9602)</name>
    <dbReference type="NCBI Taxonomy" id="2703885"/>
    <lineage>
        <taxon>Bacteria</taxon>
        <taxon>Pseudomonadati</taxon>
        <taxon>Pseudomonadota</taxon>
        <taxon>Gammaproteobacteria</taxon>
        <taxon>Enterobacterales</taxon>
        <taxon>Yersiniaceae</taxon>
        <taxon>Rahnella</taxon>
    </lineage>
</organism>
<reference evidence="1 2" key="2">
    <citation type="journal article" date="2012" name="J. Bacteriol.">
        <title>Complete Genome Sequence of Rahnella sp. Strain Y9602, a Gammaproteobacterium Isolate from Metal- and Radionuclide-Contaminated Soil.</title>
        <authorList>
            <person name="Martinez R.J."/>
            <person name="Bruce D."/>
            <person name="Detter C."/>
            <person name="Goodwin L.A."/>
            <person name="Han J."/>
            <person name="Han C.S."/>
            <person name="Held B."/>
            <person name="Land M.L."/>
            <person name="Mikhailova N."/>
            <person name="Nolan M."/>
            <person name="Pennacchio L."/>
            <person name="Pitluck S."/>
            <person name="Tapia R."/>
            <person name="Woyke T."/>
            <person name="Sobecky P.A."/>
        </authorList>
    </citation>
    <scope>NUCLEOTIDE SEQUENCE [LARGE SCALE GENOMIC DNA]</scope>
    <source>
        <strain evidence="1 2">Y9602</strain>
        <plasmid evidence="1 2">pRAHAQ01</plasmid>
    </source>
</reference>
<dbReference type="RefSeq" id="WP_013578213.1">
    <property type="nucleotide sequence ID" value="NC_015062.1"/>
</dbReference>
<sequence>MIIEARITGNDIIEGITELSEKGNVIGYLVEPNKRQDSTSIVSPDGKTLGEYCCTGHALKAAFIHAHDLKVDQAEESATKYSVADLLLASLLSSLARH</sequence>
<evidence type="ECO:0008006" key="3">
    <source>
        <dbReference type="Google" id="ProtNLM"/>
    </source>
</evidence>
<dbReference type="HOGENOM" id="CLU_2170108_0_0_6"/>
<keyword evidence="1" id="KW-0614">Plasmid</keyword>
<dbReference type="KEGG" id="rah:Rahaq_4957"/>
<dbReference type="OrthoDB" id="6473431at2"/>
<protein>
    <recommendedName>
        <fullName evidence="3">Bacteriophage protein</fullName>
    </recommendedName>
</protein>
<geneLocation type="plasmid" evidence="1 2">
    <name>pRAHAQ01</name>
</geneLocation>
<dbReference type="AlphaFoldDB" id="A0A0H3FGZ4"/>
<evidence type="ECO:0000313" key="1">
    <source>
        <dbReference type="EMBL" id="ADW76532.1"/>
    </source>
</evidence>
<gene>
    <name evidence="1" type="ordered locus">Rahaq_4957</name>
</gene>
<dbReference type="Proteomes" id="UP000007257">
    <property type="component" value="Plasmid pRAHAQ01"/>
</dbReference>
<reference evidence="2" key="1">
    <citation type="submission" date="2011-01" db="EMBL/GenBank/DDBJ databases">
        <title>Complete sequence of plasmid1 of Rahnella sp. Y9602.</title>
        <authorList>
            <consortium name="US DOE Joint Genome Institute"/>
            <person name="Lucas S."/>
            <person name="Copeland A."/>
            <person name="Lapidus A."/>
            <person name="Cheng J.-F."/>
            <person name="Goodwin L."/>
            <person name="Pitluck S."/>
            <person name="Lu M."/>
            <person name="Detter J.C."/>
            <person name="Han C."/>
            <person name="Tapia R."/>
            <person name="Land M."/>
            <person name="Hauser L."/>
            <person name="Kyrpides N."/>
            <person name="Ivanova N."/>
            <person name="Ovchinnikova G."/>
            <person name="Pagani I."/>
            <person name="Sobecky P.A."/>
            <person name="Martinez R.J."/>
            <person name="Woyke T."/>
        </authorList>
    </citation>
    <scope>NUCLEOTIDE SEQUENCE [LARGE SCALE GENOMIC DNA]</scope>
    <source>
        <strain evidence="2">Y9602</strain>
        <plasmid evidence="2">pRAHAQ01</plasmid>
    </source>
</reference>